<gene>
    <name evidence="8" type="ORF">CK501_11165</name>
</gene>
<dbReference type="InterPro" id="IPR010809">
    <property type="entry name" value="FliD_C"/>
</dbReference>
<comment type="similarity">
    <text evidence="1 5">Belongs to the FliD family.</text>
</comment>
<comment type="subunit">
    <text evidence="2 5">Homopentamer.</text>
</comment>
<dbReference type="RefSeq" id="WP_095617808.1">
    <property type="nucleotide sequence ID" value="NZ_NSKD01000004.1"/>
</dbReference>
<sequence>MGSVSSLGIGSGILTNDLLDDIVSAQREPAVERLDAEQKETEAKLSAFGQFRSAVSNLEGPADALTDPTTLRSFKGESSNEAISVEVDDSVAQKGSYSVNVNQVAQAQALASETYADRDSTEIGAGDLTFNVGDQSTTITLDESNNTLNGLASEINESDMGVNASILNTGDGYRMVLNADQTGTANAMEITTNDGSLDAFTTANLEETRAAKDAKVNISGVEVTRSTNTIEGVIDGVTLNISGETDLPADVNVSQDLEEPTAKVQELVDAFNQVKGTANELTSFDSEAGEGSILTGDSTIRSTMNQLSREFSQIVPGLENASVRSLADVGITTDFNTGQLQFDSAKFQEKLQSNPDDVTALFANQGRASDGQVEFVRSTSSTQPGEYDVNVDSIATRGSFTAGQALPDTLEVDGTNNTFSLRLNGGEEAQITLTQGTYSTQDELLTEIQNQVADNTTIQAGGDSLQVGLGPDNNKLQFTSSEYGSDSEVEITQGNDALGITTTGTGTAGTDVQGTIDGQQAEGDGQVLFLGRDQGDASGIQVRVRGGETGARGSVNYIEGVGNSIAERISQLGSSNGALSSREESFQNDLEGIQEDRQDLNERFTSLRERLSSQFASADQRISQFQQTGNYLEQQLAGLTGGN</sequence>
<name>A0A2A2F3L8_9GAMM</name>
<proteinExistence type="inferred from homology"/>
<dbReference type="InterPro" id="IPR003481">
    <property type="entry name" value="FliD_N"/>
</dbReference>
<comment type="caution">
    <text evidence="8">The sequence shown here is derived from an EMBL/GenBank/DDBJ whole genome shotgun (WGS) entry which is preliminary data.</text>
</comment>
<dbReference type="Proteomes" id="UP000218896">
    <property type="component" value="Unassembled WGS sequence"/>
</dbReference>
<evidence type="ECO:0000259" key="7">
    <source>
        <dbReference type="Pfam" id="PF07195"/>
    </source>
</evidence>
<evidence type="ECO:0000256" key="1">
    <source>
        <dbReference type="ARBA" id="ARBA00009764"/>
    </source>
</evidence>
<dbReference type="OrthoDB" id="5980200at2"/>
<keyword evidence="8" id="KW-0282">Flagellum</keyword>
<dbReference type="PANTHER" id="PTHR30288">
    <property type="entry name" value="FLAGELLAR CAP/ASSEMBLY PROTEIN FLID"/>
    <property type="match status" value="1"/>
</dbReference>
<dbReference type="Pfam" id="PF07195">
    <property type="entry name" value="FliD_C"/>
    <property type="match status" value="1"/>
</dbReference>
<dbReference type="InterPro" id="IPR040026">
    <property type="entry name" value="FliD"/>
</dbReference>
<evidence type="ECO:0000313" key="9">
    <source>
        <dbReference type="Proteomes" id="UP000218896"/>
    </source>
</evidence>
<dbReference type="GO" id="GO:0009424">
    <property type="term" value="C:bacterial-type flagellum hook"/>
    <property type="evidence" value="ECO:0007669"/>
    <property type="project" value="UniProtKB-UniRule"/>
</dbReference>
<keyword evidence="9" id="KW-1185">Reference proteome</keyword>
<dbReference type="GO" id="GO:0009421">
    <property type="term" value="C:bacterial-type flagellum filament cap"/>
    <property type="evidence" value="ECO:0007669"/>
    <property type="project" value="InterPro"/>
</dbReference>
<keyword evidence="3 5" id="KW-0175">Coiled coil</keyword>
<dbReference type="GO" id="GO:0071973">
    <property type="term" value="P:bacterial-type flagellum-dependent cell motility"/>
    <property type="evidence" value="ECO:0007669"/>
    <property type="project" value="TreeGrafter"/>
</dbReference>
<evidence type="ECO:0000256" key="2">
    <source>
        <dbReference type="ARBA" id="ARBA00011255"/>
    </source>
</evidence>
<evidence type="ECO:0000256" key="3">
    <source>
        <dbReference type="ARBA" id="ARBA00023054"/>
    </source>
</evidence>
<dbReference type="EMBL" id="NSKD01000004">
    <property type="protein sequence ID" value="PAU80191.1"/>
    <property type="molecule type" value="Genomic_DNA"/>
</dbReference>
<feature type="coiled-coil region" evidence="5">
    <location>
        <begin position="583"/>
        <end position="610"/>
    </location>
</feature>
<reference evidence="8 9" key="1">
    <citation type="submission" date="2017-08" db="EMBL/GenBank/DDBJ databases">
        <title>Halovibrio sewagensis sp. nov., isolated from wastewater of high salinity.</title>
        <authorList>
            <person name="Dong X."/>
            <person name="Zhang G."/>
        </authorList>
    </citation>
    <scope>NUCLEOTIDE SEQUENCE [LARGE SCALE GENOMIC DNA]</scope>
    <source>
        <strain evidence="8 9">YL5-2</strain>
    </source>
</reference>
<dbReference type="Pfam" id="PF02465">
    <property type="entry name" value="FliD_N"/>
    <property type="match status" value="1"/>
</dbReference>
<organism evidence="8 9">
    <name type="scientific">Halovibrio salipaludis</name>
    <dbReference type="NCBI Taxonomy" id="2032626"/>
    <lineage>
        <taxon>Bacteria</taxon>
        <taxon>Pseudomonadati</taxon>
        <taxon>Pseudomonadota</taxon>
        <taxon>Gammaproteobacteria</taxon>
        <taxon>Oceanospirillales</taxon>
        <taxon>Halomonadaceae</taxon>
        <taxon>Halovibrio</taxon>
    </lineage>
</organism>
<comment type="subcellular location">
    <subcellularLocation>
        <location evidence="5">Secreted</location>
    </subcellularLocation>
    <subcellularLocation>
        <location evidence="5">Bacterial flagellum</location>
    </subcellularLocation>
</comment>
<evidence type="ECO:0000259" key="6">
    <source>
        <dbReference type="Pfam" id="PF02465"/>
    </source>
</evidence>
<feature type="domain" description="Flagellar hook-associated protein 2 C-terminal" evidence="7">
    <location>
        <begin position="211"/>
        <end position="381"/>
    </location>
</feature>
<keyword evidence="8" id="KW-0966">Cell projection</keyword>
<evidence type="ECO:0000256" key="4">
    <source>
        <dbReference type="ARBA" id="ARBA00023143"/>
    </source>
</evidence>
<evidence type="ECO:0000313" key="8">
    <source>
        <dbReference type="EMBL" id="PAU80191.1"/>
    </source>
</evidence>
<keyword evidence="5" id="KW-0964">Secreted</keyword>
<dbReference type="GO" id="GO:0005576">
    <property type="term" value="C:extracellular region"/>
    <property type="evidence" value="ECO:0007669"/>
    <property type="project" value="UniProtKB-SubCell"/>
</dbReference>
<keyword evidence="4 5" id="KW-0975">Bacterial flagellum</keyword>
<keyword evidence="8" id="KW-0969">Cilium</keyword>
<comment type="function">
    <text evidence="5">Required for morphogenesis and for the elongation of the flagellar filament by facilitating polymerization of the flagellin monomers at the tip of growing filament. Forms a capping structure, which prevents flagellin subunits (transported through the central channel of the flagellum) from leaking out without polymerization at the distal end.</text>
</comment>
<feature type="domain" description="Flagellar hook-associated protein 2 N-terminal" evidence="6">
    <location>
        <begin position="11"/>
        <end position="108"/>
    </location>
</feature>
<evidence type="ECO:0000256" key="5">
    <source>
        <dbReference type="RuleBase" id="RU362066"/>
    </source>
</evidence>
<accession>A0A2A2F3L8</accession>
<dbReference type="AlphaFoldDB" id="A0A2A2F3L8"/>
<dbReference type="GO" id="GO:0007155">
    <property type="term" value="P:cell adhesion"/>
    <property type="evidence" value="ECO:0007669"/>
    <property type="project" value="InterPro"/>
</dbReference>
<protein>
    <recommendedName>
        <fullName evidence="5">Flagellar hook-associated protein 2</fullName>
        <shortName evidence="5">HAP2</shortName>
    </recommendedName>
    <alternativeName>
        <fullName evidence="5">Flagellar cap protein</fullName>
    </alternativeName>
</protein>
<dbReference type="PANTHER" id="PTHR30288:SF0">
    <property type="entry name" value="FLAGELLAR HOOK-ASSOCIATED PROTEIN 2"/>
    <property type="match status" value="1"/>
</dbReference>